<proteinExistence type="predicted"/>
<protein>
    <recommendedName>
        <fullName evidence="4">Bacteriophage head to tail connecting protein</fullName>
    </recommendedName>
</protein>
<keyword evidence="3" id="KW-1185">Reference proteome</keyword>
<sequence>MSGPDQDVLRAFYERRHPAYADLVHHWYFLEAAYRGGRAWFETNIFRYYKEGSKEFKARLDRAYRFNHTREVVELVQKYLFKASASRNSDAPQVIVDFWKKATLSGLPIDQLMRSASVANSIGGRVAIVVDNNFVNQVEVAGEGGQVRRRALSIAEAKQQKFSIYAYLVATKDILDYAWDEDGSGGLLWIKLRETVRDDADPIHSSGDLIDRVRLWTRTDVTLFEERDTGQTKIVNGRSVPVKTINVLEHRQHDLGMVPVVLADHTIGEDPYRVPGLIDDIAYLDRAVANYLSNLDAIIQDQTFSQLAIPAQSLLPGEDAYKKMLEMGTKRVFVFDASAGSARPEYLSPDPKQAGVILTVINKIINEIYHTIGLAGERTKEDNAVGIDNSSGVAKAYDFERVNSLLLSKAQSCESVENKLINIVLAWAGEAPPKDKLVSYPTTFDVMRLVDDLVTAEALAKLAAPVEVRREQMRGLVDKLFPQLKADLRSKLAADIETWLDDADIALTPPTNFGSSKPAASPNRQGEVTADTPSKTKGAASRKAS</sequence>
<evidence type="ECO:0000313" key="3">
    <source>
        <dbReference type="Proteomes" id="UP000198889"/>
    </source>
</evidence>
<feature type="compositionally biased region" description="Polar residues" evidence="1">
    <location>
        <begin position="522"/>
        <end position="535"/>
    </location>
</feature>
<dbReference type="Proteomes" id="UP000198889">
    <property type="component" value="Unassembled WGS sequence"/>
</dbReference>
<evidence type="ECO:0000313" key="2">
    <source>
        <dbReference type="EMBL" id="SCW95629.1"/>
    </source>
</evidence>
<evidence type="ECO:0008006" key="4">
    <source>
        <dbReference type="Google" id="ProtNLM"/>
    </source>
</evidence>
<evidence type="ECO:0000256" key="1">
    <source>
        <dbReference type="SAM" id="MobiDB-lite"/>
    </source>
</evidence>
<feature type="region of interest" description="Disordered" evidence="1">
    <location>
        <begin position="510"/>
        <end position="545"/>
    </location>
</feature>
<accession>A0A1G4US55</accession>
<gene>
    <name evidence="2" type="ORF">SAMN05660859_0070</name>
</gene>
<dbReference type="RefSeq" id="WP_205409369.1">
    <property type="nucleotide sequence ID" value="NZ_FMTP01000010.1"/>
</dbReference>
<dbReference type="AlphaFoldDB" id="A0A1G4US55"/>
<organism evidence="2 3">
    <name type="scientific">Ancylobacter rudongensis</name>
    <dbReference type="NCBI Taxonomy" id="177413"/>
    <lineage>
        <taxon>Bacteria</taxon>
        <taxon>Pseudomonadati</taxon>
        <taxon>Pseudomonadota</taxon>
        <taxon>Alphaproteobacteria</taxon>
        <taxon>Hyphomicrobiales</taxon>
        <taxon>Xanthobacteraceae</taxon>
        <taxon>Ancylobacter</taxon>
    </lineage>
</organism>
<name>A0A1G4US55_9HYPH</name>
<dbReference type="EMBL" id="FMTP01000010">
    <property type="protein sequence ID" value="SCW95629.1"/>
    <property type="molecule type" value="Genomic_DNA"/>
</dbReference>
<reference evidence="3" key="1">
    <citation type="submission" date="2016-10" db="EMBL/GenBank/DDBJ databases">
        <authorList>
            <person name="Varghese N."/>
            <person name="Submissions S."/>
        </authorList>
    </citation>
    <scope>NUCLEOTIDE SEQUENCE [LARGE SCALE GENOMIC DNA]</scope>
    <source>
        <strain evidence="3">CGMCC 1.1761</strain>
    </source>
</reference>
<dbReference type="STRING" id="177413.SAMN05660859_0070"/>